<protein>
    <submittedName>
        <fullName evidence="1">Uncharacterized protein</fullName>
    </submittedName>
</protein>
<gene>
    <name evidence="1" type="ORF">AAFF_G00269400</name>
</gene>
<dbReference type="EMBL" id="JAINUG010000037">
    <property type="protein sequence ID" value="KAJ8407896.1"/>
    <property type="molecule type" value="Genomic_DNA"/>
</dbReference>
<organism evidence="1 2">
    <name type="scientific">Aldrovandia affinis</name>
    <dbReference type="NCBI Taxonomy" id="143900"/>
    <lineage>
        <taxon>Eukaryota</taxon>
        <taxon>Metazoa</taxon>
        <taxon>Chordata</taxon>
        <taxon>Craniata</taxon>
        <taxon>Vertebrata</taxon>
        <taxon>Euteleostomi</taxon>
        <taxon>Actinopterygii</taxon>
        <taxon>Neopterygii</taxon>
        <taxon>Teleostei</taxon>
        <taxon>Notacanthiformes</taxon>
        <taxon>Halosauridae</taxon>
        <taxon>Aldrovandia</taxon>
    </lineage>
</organism>
<name>A0AAD7SSJ7_9TELE</name>
<accession>A0AAD7SSJ7</accession>
<comment type="caution">
    <text evidence="1">The sequence shown here is derived from an EMBL/GenBank/DDBJ whole genome shotgun (WGS) entry which is preliminary data.</text>
</comment>
<evidence type="ECO:0000313" key="2">
    <source>
        <dbReference type="Proteomes" id="UP001221898"/>
    </source>
</evidence>
<sequence length="115" mass="12369">MKAGVLLSSWVISPQRNAAYASILWVFYIAYENKPGLMCESAHLCDERLGLLQPAECFCSCAANVALGTREETGASAGAQEEATKEITLRRVHLSFPLAHHSCSGGSAENGGQRR</sequence>
<reference evidence="1" key="1">
    <citation type="journal article" date="2023" name="Science">
        <title>Genome structures resolve the early diversification of teleost fishes.</title>
        <authorList>
            <person name="Parey E."/>
            <person name="Louis A."/>
            <person name="Montfort J."/>
            <person name="Bouchez O."/>
            <person name="Roques C."/>
            <person name="Iampietro C."/>
            <person name="Lluch J."/>
            <person name="Castinel A."/>
            <person name="Donnadieu C."/>
            <person name="Desvignes T."/>
            <person name="Floi Bucao C."/>
            <person name="Jouanno E."/>
            <person name="Wen M."/>
            <person name="Mejri S."/>
            <person name="Dirks R."/>
            <person name="Jansen H."/>
            <person name="Henkel C."/>
            <person name="Chen W.J."/>
            <person name="Zahm M."/>
            <person name="Cabau C."/>
            <person name="Klopp C."/>
            <person name="Thompson A.W."/>
            <person name="Robinson-Rechavi M."/>
            <person name="Braasch I."/>
            <person name="Lecointre G."/>
            <person name="Bobe J."/>
            <person name="Postlethwait J.H."/>
            <person name="Berthelot C."/>
            <person name="Roest Crollius H."/>
            <person name="Guiguen Y."/>
        </authorList>
    </citation>
    <scope>NUCLEOTIDE SEQUENCE</scope>
    <source>
        <strain evidence="1">NC1722</strain>
    </source>
</reference>
<dbReference type="AlphaFoldDB" id="A0AAD7SSJ7"/>
<keyword evidence="2" id="KW-1185">Reference proteome</keyword>
<proteinExistence type="predicted"/>
<evidence type="ECO:0000313" key="1">
    <source>
        <dbReference type="EMBL" id="KAJ8407896.1"/>
    </source>
</evidence>
<dbReference type="Proteomes" id="UP001221898">
    <property type="component" value="Unassembled WGS sequence"/>
</dbReference>